<dbReference type="NCBIfam" id="TIGR03793">
    <property type="entry name" value="leader_NHLP"/>
    <property type="match status" value="1"/>
</dbReference>
<feature type="domain" description="Nitrile hydratase alpha/Thiocyanate hydrolase gamma" evidence="2">
    <location>
        <begin position="28"/>
        <end position="79"/>
    </location>
</feature>
<evidence type="ECO:0000313" key="3">
    <source>
        <dbReference type="EMBL" id="WGV26496.1"/>
    </source>
</evidence>
<dbReference type="InterPro" id="IPR036648">
    <property type="entry name" value="CN_Hdrase_a/SCN_Hdrase_g_sf"/>
</dbReference>
<keyword evidence="4" id="KW-1185">Reference proteome</keyword>
<gene>
    <name evidence="3" type="ORF">QI031_03010</name>
</gene>
<protein>
    <submittedName>
        <fullName evidence="3">NHLP leader peptide family RiPP</fullName>
    </submittedName>
</protein>
<dbReference type="GO" id="GO:0046914">
    <property type="term" value="F:transition metal ion binding"/>
    <property type="evidence" value="ECO:0007669"/>
    <property type="project" value="InterPro"/>
</dbReference>
<dbReference type="AlphaFoldDB" id="A0AAJ6NU05"/>
<evidence type="ECO:0000313" key="4">
    <source>
        <dbReference type="Proteomes" id="UP001223520"/>
    </source>
</evidence>
<sequence>MHEELKNIISQSINTRFELEQKLIQQSWEDESFKQELLTNPKTVFARELGQQLPKDIEIEVLQETDNKVYLVLPTNPISDIKSEVELTEEALESVAGGVNLFGGLVKRWNWIIRNANNLA</sequence>
<dbReference type="Proteomes" id="UP001223520">
    <property type="component" value="Chromosome"/>
</dbReference>
<dbReference type="Pfam" id="PF02979">
    <property type="entry name" value="NHase_alpha"/>
    <property type="match status" value="1"/>
</dbReference>
<dbReference type="InterPro" id="IPR022513">
    <property type="entry name" value="TOMM_pelo"/>
</dbReference>
<dbReference type="EMBL" id="CP124543">
    <property type="protein sequence ID" value="WGV26496.1"/>
    <property type="molecule type" value="Genomic_DNA"/>
</dbReference>
<organism evidence="3 4">
    <name type="scientific">Halotia branconii CENA392</name>
    <dbReference type="NCBI Taxonomy" id="1539056"/>
    <lineage>
        <taxon>Bacteria</taxon>
        <taxon>Bacillati</taxon>
        <taxon>Cyanobacteriota</taxon>
        <taxon>Cyanophyceae</taxon>
        <taxon>Nostocales</taxon>
        <taxon>Nodulariaceae</taxon>
        <taxon>Halotia</taxon>
    </lineage>
</organism>
<dbReference type="KEGG" id="hbq:QI031_03010"/>
<reference evidence="3 4" key="1">
    <citation type="journal article" date="2023" name="Limnol Oceanogr Lett">
        <title>Environmental adaptations by the intertidal Antarctic cyanobacterium Halotia branconii CENA392 as revealed using long-read genome sequencing.</title>
        <authorList>
            <person name="Dextro R.B."/>
            <person name="Delbaje E."/>
            <person name="Freitas P.N.N."/>
            <person name="Geraldes V."/>
            <person name="Pinto E."/>
            <person name="Long P.F."/>
            <person name="Fiore M.F."/>
        </authorList>
    </citation>
    <scope>NUCLEOTIDE SEQUENCE [LARGE SCALE GENOMIC DNA]</scope>
    <source>
        <strain evidence="3 4">CENA392</strain>
    </source>
</reference>
<evidence type="ECO:0000259" key="2">
    <source>
        <dbReference type="Pfam" id="PF02979"/>
    </source>
</evidence>
<keyword evidence="1" id="KW-0479">Metal-binding</keyword>
<dbReference type="RefSeq" id="WP_281483746.1">
    <property type="nucleotide sequence ID" value="NZ_CP124543.1"/>
</dbReference>
<name>A0AAJ6NU05_9CYAN</name>
<dbReference type="InterPro" id="IPR004232">
    <property type="entry name" value="CN_Hdrtase_a/SCN_Hdrlase_g"/>
</dbReference>
<dbReference type="GO" id="GO:0003824">
    <property type="term" value="F:catalytic activity"/>
    <property type="evidence" value="ECO:0007669"/>
    <property type="project" value="InterPro"/>
</dbReference>
<dbReference type="SUPFAM" id="SSF56209">
    <property type="entry name" value="Nitrile hydratase alpha chain"/>
    <property type="match status" value="1"/>
</dbReference>
<evidence type="ECO:0000256" key="1">
    <source>
        <dbReference type="ARBA" id="ARBA00022723"/>
    </source>
</evidence>
<dbReference type="Gene3D" id="3.90.330.10">
    <property type="entry name" value="Nitrile hydratase alpha /Thiocyanate hydrolase gamma"/>
    <property type="match status" value="1"/>
</dbReference>
<proteinExistence type="predicted"/>
<accession>A0AAJ6NU05</accession>